<evidence type="ECO:0000256" key="1">
    <source>
        <dbReference type="SAM" id="MobiDB-lite"/>
    </source>
</evidence>
<feature type="region of interest" description="Disordered" evidence="1">
    <location>
        <begin position="575"/>
        <end position="600"/>
    </location>
</feature>
<comment type="caution">
    <text evidence="2">The sequence shown here is derived from an EMBL/GenBank/DDBJ whole genome shotgun (WGS) entry which is preliminary data.</text>
</comment>
<feature type="region of interest" description="Disordered" evidence="1">
    <location>
        <begin position="707"/>
        <end position="734"/>
    </location>
</feature>
<feature type="region of interest" description="Disordered" evidence="1">
    <location>
        <begin position="642"/>
        <end position="678"/>
    </location>
</feature>
<organism evidence="2 3">
    <name type="scientific">Cymbomonas tetramitiformis</name>
    <dbReference type="NCBI Taxonomy" id="36881"/>
    <lineage>
        <taxon>Eukaryota</taxon>
        <taxon>Viridiplantae</taxon>
        <taxon>Chlorophyta</taxon>
        <taxon>Pyramimonadophyceae</taxon>
        <taxon>Pyramimonadales</taxon>
        <taxon>Pyramimonadaceae</taxon>
        <taxon>Cymbomonas</taxon>
    </lineage>
</organism>
<dbReference type="Proteomes" id="UP001190700">
    <property type="component" value="Unassembled WGS sequence"/>
</dbReference>
<sequence>MGTSTRSHTAAARRSLVTIFDDAAARHATTPATPTVTATPAAQSAGALFLDAVKRLAKESFDERAAKLVIKKVYDDKHGRFDGTESNVSSVFARLVLALRDIFVTEESAFSSLFDLEDAALPVRAEANKLLFSTLEFIIAPVSPAADWMESSAEAHPFDGKRVLLEIARMLLDSGGPFQGTADLLAIKINRFDPSRAIAAFNAALRSARRKSTLDDMEVKSLFIKSLDPIFYAPVVNRLLLHDQRAAESLATIQQWTRECHAQHGTDSHVPPATRTFSALTLAGQSDGEDYKTVFSELRDQLYDMKKEIKALHNRLDDTKGYTPRNDKKNAIGRGGHGDGVRFAAKPLPEHGNFPQNFRGKSSGKVAFHKPTGTFVPLCRHPTCSATAEKHWHRDCPHGGPRGRVGAHGFSIADSENDMLAVMFQNAVDEDDAVRFDAVCCIADGKPDLYDTASAFSFAVTEERVPDTIDEYLGHRQPADTRLGVCAVGGATNIHNFKIHEEVRADTLDAPPPPAPPSAPQSVVSDEGMYPISALHAHEPHATFMDKFAFNLNIAETEPTLAMHNMGPVAPVDSVSVATDDSENGDESTGRTGDEVGGAGVLTPAAVPPDLYYQPAGWYGSWYRTAYGYGWTWLPGPPQPPEAAPVIAAPPSPGGAPPSPDYEPPVWGGGTGDALSSSIQHRAGPIAPGATACGGIDASPILSICSTNDFTGSGTSSPGRCDSGTSSPGRFQSG</sequence>
<dbReference type="EMBL" id="LGRX02031005">
    <property type="protein sequence ID" value="KAK3245106.1"/>
    <property type="molecule type" value="Genomic_DNA"/>
</dbReference>
<dbReference type="AlphaFoldDB" id="A0AAE0EY58"/>
<evidence type="ECO:0000313" key="3">
    <source>
        <dbReference type="Proteomes" id="UP001190700"/>
    </source>
</evidence>
<gene>
    <name evidence="2" type="ORF">CYMTET_45303</name>
</gene>
<evidence type="ECO:0000313" key="2">
    <source>
        <dbReference type="EMBL" id="KAK3245106.1"/>
    </source>
</evidence>
<feature type="region of interest" description="Disordered" evidence="1">
    <location>
        <begin position="317"/>
        <end position="340"/>
    </location>
</feature>
<feature type="compositionally biased region" description="Pro residues" evidence="1">
    <location>
        <begin position="642"/>
        <end position="663"/>
    </location>
</feature>
<reference evidence="2 3" key="1">
    <citation type="journal article" date="2015" name="Genome Biol. Evol.">
        <title>Comparative Genomics of a Bacterivorous Green Alga Reveals Evolutionary Causalities and Consequences of Phago-Mixotrophic Mode of Nutrition.</title>
        <authorList>
            <person name="Burns J.A."/>
            <person name="Paasch A."/>
            <person name="Narechania A."/>
            <person name="Kim E."/>
        </authorList>
    </citation>
    <scope>NUCLEOTIDE SEQUENCE [LARGE SCALE GENOMIC DNA]</scope>
    <source>
        <strain evidence="2 3">PLY_AMNH</strain>
    </source>
</reference>
<protein>
    <submittedName>
        <fullName evidence="2">Uncharacterized protein</fullName>
    </submittedName>
</protein>
<accession>A0AAE0EY58</accession>
<keyword evidence="3" id="KW-1185">Reference proteome</keyword>
<name>A0AAE0EY58_9CHLO</name>
<proteinExistence type="predicted"/>